<dbReference type="PROSITE" id="PS00092">
    <property type="entry name" value="N6_MTASE"/>
    <property type="match status" value="1"/>
</dbReference>
<evidence type="ECO:0000259" key="1">
    <source>
        <dbReference type="Pfam" id="PF01170"/>
    </source>
</evidence>
<dbReference type="AlphaFoldDB" id="A0A1G9R6C1"/>
<dbReference type="GO" id="GO:0030488">
    <property type="term" value="P:tRNA methylation"/>
    <property type="evidence" value="ECO:0007669"/>
    <property type="project" value="TreeGrafter"/>
</dbReference>
<dbReference type="EMBL" id="LT629701">
    <property type="protein sequence ID" value="SDM18829.1"/>
    <property type="molecule type" value="Genomic_DNA"/>
</dbReference>
<protein>
    <submittedName>
        <fullName evidence="2">23S rRNA G2445 N2-methylase RlmL</fullName>
    </submittedName>
</protein>
<dbReference type="PANTHER" id="PTHR14911:SF13">
    <property type="entry name" value="TRNA (GUANINE(6)-N2)-METHYLTRANSFERASE THUMP3"/>
    <property type="match status" value="1"/>
</dbReference>
<keyword evidence="3" id="KW-1185">Reference proteome</keyword>
<dbReference type="Gene3D" id="3.40.50.150">
    <property type="entry name" value="Vaccinia Virus protein VP39"/>
    <property type="match status" value="1"/>
</dbReference>
<proteinExistence type="predicted"/>
<accession>A0A1G9R6C1</accession>
<dbReference type="InterPro" id="IPR002052">
    <property type="entry name" value="DNA_methylase_N6_adenine_CS"/>
</dbReference>
<dbReference type="PANTHER" id="PTHR14911">
    <property type="entry name" value="THUMP DOMAIN-CONTAINING"/>
    <property type="match status" value="1"/>
</dbReference>
<dbReference type="GO" id="GO:0003676">
    <property type="term" value="F:nucleic acid binding"/>
    <property type="evidence" value="ECO:0007669"/>
    <property type="project" value="InterPro"/>
</dbReference>
<gene>
    <name evidence="2" type="ORF">SAMN04489726_0255</name>
</gene>
<dbReference type="GO" id="GO:0016423">
    <property type="term" value="F:tRNA (guanine) methyltransferase activity"/>
    <property type="evidence" value="ECO:0007669"/>
    <property type="project" value="TreeGrafter"/>
</dbReference>
<dbReference type="Proteomes" id="UP000183376">
    <property type="component" value="Chromosome I"/>
</dbReference>
<dbReference type="eggNOG" id="COG0116">
    <property type="taxonomic scope" value="Bacteria"/>
</dbReference>
<dbReference type="CDD" id="cd02440">
    <property type="entry name" value="AdoMet_MTases"/>
    <property type="match status" value="1"/>
</dbReference>
<evidence type="ECO:0000313" key="3">
    <source>
        <dbReference type="Proteomes" id="UP000183376"/>
    </source>
</evidence>
<dbReference type="STRING" id="211114.SAMN04489726_0255"/>
<feature type="domain" description="Ribosomal RNA large subunit methyltransferase K/L-like methyltransferase" evidence="1">
    <location>
        <begin position="185"/>
        <end position="290"/>
    </location>
</feature>
<dbReference type="InterPro" id="IPR000241">
    <property type="entry name" value="RlmKL-like_Mtase"/>
</dbReference>
<dbReference type="SUPFAM" id="SSF53335">
    <property type="entry name" value="S-adenosyl-L-methionine-dependent methyltransferases"/>
    <property type="match status" value="1"/>
</dbReference>
<dbReference type="InterPro" id="IPR029063">
    <property type="entry name" value="SAM-dependent_MTases_sf"/>
</dbReference>
<keyword evidence="2" id="KW-0808">Transferase</keyword>
<evidence type="ECO:0000313" key="2">
    <source>
        <dbReference type="EMBL" id="SDM18829.1"/>
    </source>
</evidence>
<dbReference type="OrthoDB" id="9795864at2"/>
<keyword evidence="2" id="KW-0489">Methyltransferase</keyword>
<name>A0A1G9R6C1_ALLAB</name>
<organism evidence="2 3">
    <name type="scientific">Allokutzneria albata</name>
    <name type="common">Kibdelosporangium albatum</name>
    <dbReference type="NCBI Taxonomy" id="211114"/>
    <lineage>
        <taxon>Bacteria</taxon>
        <taxon>Bacillati</taxon>
        <taxon>Actinomycetota</taxon>
        <taxon>Actinomycetes</taxon>
        <taxon>Pseudonocardiales</taxon>
        <taxon>Pseudonocardiaceae</taxon>
        <taxon>Allokutzneria</taxon>
    </lineage>
</organism>
<reference evidence="2 3" key="1">
    <citation type="submission" date="2016-10" db="EMBL/GenBank/DDBJ databases">
        <authorList>
            <person name="de Groot N.N."/>
        </authorList>
    </citation>
    <scope>NUCLEOTIDE SEQUENCE [LARGE SCALE GENOMIC DNA]</scope>
    <source>
        <strain evidence="2 3">DSM 44149</strain>
    </source>
</reference>
<dbReference type="Gene3D" id="3.30.2130.30">
    <property type="match status" value="1"/>
</dbReference>
<dbReference type="Pfam" id="PF01170">
    <property type="entry name" value="UPF0020"/>
    <property type="match status" value="1"/>
</dbReference>
<sequence>MRDGRFRAAPGLSVGEEPVRLVARTLRGIEDVVADEIGGRVERVGHREVWFRDYPNPLSLRTADDVFVVATVAKGIGRTRADLTAFAAAVDRIDLTRTLHDRILCGGKENSAGVDVSASALGKRNYSRFDVEDAVGTRLAQRLRLPYWSRRTGAPPANCLSWRVTVAGGEATIAVRIAERPLHRREYRTTSVPGSLHPPLAAAMLRLAGLRPGDVLFDPCCGAGTIPIEATSLPGVVAIGADIDPRAVAVARSNDPAGRVHWAVADAGRSPVRGADVIVSNPPWDRQVATRGTPRFSAPRTVLLLPEHIDLGGERRQVSLFGQRPVITVLDR</sequence>